<reference evidence="1" key="1">
    <citation type="submission" date="2014-05" db="EMBL/GenBank/DDBJ databases">
        <authorList>
            <person name="Chronopoulou M."/>
        </authorList>
    </citation>
    <scope>NUCLEOTIDE SEQUENCE</scope>
    <source>
        <tissue evidence="1">Whole organism</tissue>
    </source>
</reference>
<accession>A0A0K2V731</accession>
<proteinExistence type="predicted"/>
<evidence type="ECO:0000313" key="1">
    <source>
        <dbReference type="EMBL" id="CDW45756.1"/>
    </source>
</evidence>
<sequence>MIKRPHTHIDLYY</sequence>
<protein>
    <submittedName>
        <fullName evidence="1">Uncharacterized protein</fullName>
    </submittedName>
</protein>
<organism evidence="1">
    <name type="scientific">Lepeophtheirus salmonis</name>
    <name type="common">Salmon louse</name>
    <name type="synonym">Caligus salmonis</name>
    <dbReference type="NCBI Taxonomy" id="72036"/>
    <lineage>
        <taxon>Eukaryota</taxon>
        <taxon>Metazoa</taxon>
        <taxon>Ecdysozoa</taxon>
        <taxon>Arthropoda</taxon>
        <taxon>Crustacea</taxon>
        <taxon>Multicrustacea</taxon>
        <taxon>Hexanauplia</taxon>
        <taxon>Copepoda</taxon>
        <taxon>Siphonostomatoida</taxon>
        <taxon>Caligidae</taxon>
        <taxon>Lepeophtheirus</taxon>
    </lineage>
</organism>
<name>A0A0K2V731_LEPSM</name>
<dbReference type="EMBL" id="HACA01028395">
    <property type="protein sequence ID" value="CDW45756.1"/>
    <property type="molecule type" value="Transcribed_RNA"/>
</dbReference>